<keyword evidence="11" id="KW-1015">Disulfide bond</keyword>
<evidence type="ECO:0000256" key="11">
    <source>
        <dbReference type="ARBA" id="ARBA00023157"/>
    </source>
</evidence>
<dbReference type="HOGENOM" id="CLU_028200_6_2_1"/>
<evidence type="ECO:0000256" key="5">
    <source>
        <dbReference type="ARBA" id="ARBA00022525"/>
    </source>
</evidence>
<feature type="region of interest" description="Disordered" evidence="14">
    <location>
        <begin position="379"/>
        <end position="405"/>
    </location>
</feature>
<comment type="subcellular location">
    <subcellularLocation>
        <location evidence="2">Membrane</location>
        <topology evidence="2">Lipid-anchor</topology>
        <topology evidence="2">GPI-anchor</topology>
    </subcellularLocation>
    <subcellularLocation>
        <location evidence="1">Membrane</location>
        <topology evidence="1">Multi-pass membrane protein</topology>
    </subcellularLocation>
    <subcellularLocation>
        <location evidence="3">Secreted</location>
    </subcellularLocation>
</comment>
<dbReference type="AlphaFoldDB" id="M2THU6"/>
<feature type="transmembrane region" description="Helical" evidence="15">
    <location>
        <begin position="264"/>
        <end position="284"/>
    </location>
</feature>
<dbReference type="InterPro" id="IPR049326">
    <property type="entry name" value="Rhodopsin_dom_fungi"/>
</dbReference>
<dbReference type="GO" id="GO:0098552">
    <property type="term" value="C:side of membrane"/>
    <property type="evidence" value="ECO:0007669"/>
    <property type="project" value="UniProtKB-KW"/>
</dbReference>
<reference evidence="19" key="2">
    <citation type="journal article" date="2013" name="PLoS Genet.">
        <title>Comparative genome structure, secondary metabolite, and effector coding capacity across Cochliobolus pathogens.</title>
        <authorList>
            <person name="Condon B.J."/>
            <person name="Leng Y."/>
            <person name="Wu D."/>
            <person name="Bushley K.E."/>
            <person name="Ohm R.A."/>
            <person name="Otillar R."/>
            <person name="Martin J."/>
            <person name="Schackwitz W."/>
            <person name="Grimwood J."/>
            <person name="MohdZainudin N."/>
            <person name="Xue C."/>
            <person name="Wang R."/>
            <person name="Manning V.A."/>
            <person name="Dhillon B."/>
            <person name="Tu Z.J."/>
            <person name="Steffenson B.J."/>
            <person name="Salamov A."/>
            <person name="Sun H."/>
            <person name="Lowry S."/>
            <person name="LaButti K."/>
            <person name="Han J."/>
            <person name="Copeland A."/>
            <person name="Lindquist E."/>
            <person name="Barry K."/>
            <person name="Schmutz J."/>
            <person name="Baker S.E."/>
            <person name="Ciuffetti L.M."/>
            <person name="Grigoriev I.V."/>
            <person name="Zhong S."/>
            <person name="Turgeon B.G."/>
        </authorList>
    </citation>
    <scope>NUCLEOTIDE SEQUENCE [LARGE SCALE GENOMIC DNA]</scope>
    <source>
        <strain evidence="19">C5 / ATCC 48332 / race O</strain>
    </source>
</reference>
<proteinExistence type="inferred from homology"/>
<protein>
    <recommendedName>
        <fullName evidence="17">CFEM domain-containing protein</fullName>
    </recommendedName>
</protein>
<evidence type="ECO:0000256" key="8">
    <source>
        <dbReference type="ARBA" id="ARBA00022729"/>
    </source>
</evidence>
<evidence type="ECO:0000256" key="13">
    <source>
        <dbReference type="ARBA" id="ARBA00038359"/>
    </source>
</evidence>
<keyword evidence="5" id="KW-0964">Secreted</keyword>
<reference evidence="18 19" key="1">
    <citation type="journal article" date="2012" name="PLoS Pathog.">
        <title>Diverse lifestyles and strategies of plant pathogenesis encoded in the genomes of eighteen Dothideomycetes fungi.</title>
        <authorList>
            <person name="Ohm R.A."/>
            <person name="Feau N."/>
            <person name="Henrissat B."/>
            <person name="Schoch C.L."/>
            <person name="Horwitz B.A."/>
            <person name="Barry K.W."/>
            <person name="Condon B.J."/>
            <person name="Copeland A.C."/>
            <person name="Dhillon B."/>
            <person name="Glaser F."/>
            <person name="Hesse C.N."/>
            <person name="Kosti I."/>
            <person name="LaButti K."/>
            <person name="Lindquist E.A."/>
            <person name="Lucas S."/>
            <person name="Salamov A.A."/>
            <person name="Bradshaw R.E."/>
            <person name="Ciuffetti L."/>
            <person name="Hamelin R.C."/>
            <person name="Kema G.H.J."/>
            <person name="Lawrence C."/>
            <person name="Scott J.A."/>
            <person name="Spatafora J.W."/>
            <person name="Turgeon B.G."/>
            <person name="de Wit P.J.G.M."/>
            <person name="Zhong S."/>
            <person name="Goodwin S.B."/>
            <person name="Grigoriev I.V."/>
        </authorList>
    </citation>
    <scope>NUCLEOTIDE SEQUENCE [LARGE SCALE GENOMIC DNA]</scope>
    <source>
        <strain evidence="19">C5 / ATCC 48332 / race O</strain>
    </source>
</reference>
<keyword evidence="8 16" id="KW-0732">Signal</keyword>
<evidence type="ECO:0000256" key="15">
    <source>
        <dbReference type="SAM" id="Phobius"/>
    </source>
</evidence>
<evidence type="ECO:0000313" key="19">
    <source>
        <dbReference type="Proteomes" id="UP000016936"/>
    </source>
</evidence>
<dbReference type="STRING" id="701091.M2THU6"/>
<name>M2THU6_COCH5</name>
<keyword evidence="19" id="KW-1185">Reference proteome</keyword>
<gene>
    <name evidence="18" type="ORF">COCHEDRAFT_1228668</name>
</gene>
<evidence type="ECO:0000256" key="7">
    <source>
        <dbReference type="ARBA" id="ARBA00022692"/>
    </source>
</evidence>
<evidence type="ECO:0000256" key="12">
    <source>
        <dbReference type="ARBA" id="ARBA00023288"/>
    </source>
</evidence>
<dbReference type="Pfam" id="PF20684">
    <property type="entry name" value="Fung_rhodopsin"/>
    <property type="match status" value="1"/>
</dbReference>
<dbReference type="EMBL" id="KB445586">
    <property type="protein sequence ID" value="EMD86079.1"/>
    <property type="molecule type" value="Genomic_DNA"/>
</dbReference>
<keyword evidence="12" id="KW-0449">Lipoprotein</keyword>
<dbReference type="SMART" id="SM00747">
    <property type="entry name" value="CFEM"/>
    <property type="match status" value="1"/>
</dbReference>
<sequence length="492" mass="54419">MHFRLLLLLLVICALLNIGHARVAGSDLDSRKLGINDIPECGLICMISKIPTSHCTLEDINCICADKDLTTRVGSCMVANCTMQDSLGTARVQADLCNLPHDSKRRRLLNLTIVVYVVCFTCVVGRTAGRIISKRVALDDYIVVGTWLLGQVPIACALAMIVRGFGDHLWSLEDGALMPILKLFYIAAAVYGVVLGLIKIALLLSYLNIFIEPRFRLLAYMTMVFISISTIVIFFLSVFLCSPIESFWNRDIKGKCISPRDVSYANSASAIVQDLILLALPLVYIRNLRVNRWRKYAVGFMFATGTFGCIATMIRMHTLTRYNISFDPTWDYAPLVAWTELELAAGCVCVSLPSIRLLVTRLLPDCFKGFLSRVVNSTDKSGKSTSTDPHLQAPPPSHQTPSQQEWYRPLGRSWMSIGDRKDDGIELSTVDLLPVPKAETKRDNNFPQSGNGDKSDLSAIASIGCISDRSYSEEFIRTENGIEGVSTRSGPS</sequence>
<evidence type="ECO:0000313" key="18">
    <source>
        <dbReference type="EMBL" id="EMD86079.1"/>
    </source>
</evidence>
<feature type="transmembrane region" description="Helical" evidence="15">
    <location>
        <begin position="217"/>
        <end position="240"/>
    </location>
</feature>
<dbReference type="Proteomes" id="UP000016936">
    <property type="component" value="Unassembled WGS sequence"/>
</dbReference>
<dbReference type="eggNOG" id="ENOG502SJWF">
    <property type="taxonomic scope" value="Eukaryota"/>
</dbReference>
<dbReference type="OrthoDB" id="408702at2759"/>
<comment type="similarity">
    <text evidence="4">Belongs to the RBT5 family.</text>
</comment>
<evidence type="ECO:0000256" key="4">
    <source>
        <dbReference type="ARBA" id="ARBA00010031"/>
    </source>
</evidence>
<feature type="transmembrane region" description="Helical" evidence="15">
    <location>
        <begin position="108"/>
        <end position="129"/>
    </location>
</feature>
<feature type="domain" description="CFEM" evidence="17">
    <location>
        <begin position="34"/>
        <end position="98"/>
    </location>
</feature>
<keyword evidence="9 15" id="KW-1133">Transmembrane helix</keyword>
<dbReference type="PANTHER" id="PTHR33048:SF131">
    <property type="entry name" value="INTEGRAL MEMBRANE PROTEIN"/>
    <property type="match status" value="1"/>
</dbReference>
<keyword evidence="10 15" id="KW-0472">Membrane</keyword>
<dbReference type="OMA" id="FDPTWDY"/>
<evidence type="ECO:0000256" key="16">
    <source>
        <dbReference type="SAM" id="SignalP"/>
    </source>
</evidence>
<keyword evidence="6" id="KW-0325">Glycoprotein</keyword>
<keyword evidence="7 15" id="KW-0812">Transmembrane</keyword>
<feature type="region of interest" description="Disordered" evidence="14">
    <location>
        <begin position="438"/>
        <end position="457"/>
    </location>
</feature>
<evidence type="ECO:0000256" key="1">
    <source>
        <dbReference type="ARBA" id="ARBA00004141"/>
    </source>
</evidence>
<dbReference type="InterPro" id="IPR052337">
    <property type="entry name" value="SAT4-like"/>
</dbReference>
<dbReference type="InterPro" id="IPR008427">
    <property type="entry name" value="Extracellular_membr_CFEM_dom"/>
</dbReference>
<dbReference type="Pfam" id="PF05730">
    <property type="entry name" value="CFEM"/>
    <property type="match status" value="1"/>
</dbReference>
<feature type="transmembrane region" description="Helical" evidence="15">
    <location>
        <begin position="183"/>
        <end position="205"/>
    </location>
</feature>
<feature type="compositionally biased region" description="Low complexity" evidence="14">
    <location>
        <begin position="379"/>
        <end position="388"/>
    </location>
</feature>
<comment type="similarity">
    <text evidence="13">Belongs to the SAT4 family.</text>
</comment>
<evidence type="ECO:0000256" key="10">
    <source>
        <dbReference type="ARBA" id="ARBA00023136"/>
    </source>
</evidence>
<feature type="chain" id="PRO_5004026764" description="CFEM domain-containing protein" evidence="16">
    <location>
        <begin position="22"/>
        <end position="492"/>
    </location>
</feature>
<evidence type="ECO:0000256" key="9">
    <source>
        <dbReference type="ARBA" id="ARBA00022989"/>
    </source>
</evidence>
<accession>M2THU6</accession>
<dbReference type="GO" id="GO:0005576">
    <property type="term" value="C:extracellular region"/>
    <property type="evidence" value="ECO:0007669"/>
    <property type="project" value="UniProtKB-SubCell"/>
</dbReference>
<evidence type="ECO:0000256" key="3">
    <source>
        <dbReference type="ARBA" id="ARBA00004613"/>
    </source>
</evidence>
<feature type="signal peptide" evidence="16">
    <location>
        <begin position="1"/>
        <end position="21"/>
    </location>
</feature>
<dbReference type="PANTHER" id="PTHR33048">
    <property type="entry name" value="PTH11-LIKE INTEGRAL MEMBRANE PROTEIN (AFU_ORTHOLOGUE AFUA_5G11245)"/>
    <property type="match status" value="1"/>
</dbReference>
<organism evidence="18 19">
    <name type="scientific">Cochliobolus heterostrophus (strain C5 / ATCC 48332 / race O)</name>
    <name type="common">Southern corn leaf blight fungus</name>
    <name type="synonym">Bipolaris maydis</name>
    <dbReference type="NCBI Taxonomy" id="701091"/>
    <lineage>
        <taxon>Eukaryota</taxon>
        <taxon>Fungi</taxon>
        <taxon>Dikarya</taxon>
        <taxon>Ascomycota</taxon>
        <taxon>Pezizomycotina</taxon>
        <taxon>Dothideomycetes</taxon>
        <taxon>Pleosporomycetidae</taxon>
        <taxon>Pleosporales</taxon>
        <taxon>Pleosporineae</taxon>
        <taxon>Pleosporaceae</taxon>
        <taxon>Bipolaris</taxon>
    </lineage>
</organism>
<feature type="transmembrane region" description="Helical" evidence="15">
    <location>
        <begin position="296"/>
        <end position="315"/>
    </location>
</feature>
<feature type="transmembrane region" description="Helical" evidence="15">
    <location>
        <begin position="141"/>
        <end position="163"/>
    </location>
</feature>
<keyword evidence="6" id="KW-0336">GPI-anchor</keyword>
<evidence type="ECO:0000256" key="14">
    <source>
        <dbReference type="SAM" id="MobiDB-lite"/>
    </source>
</evidence>
<evidence type="ECO:0000256" key="6">
    <source>
        <dbReference type="ARBA" id="ARBA00022622"/>
    </source>
</evidence>
<evidence type="ECO:0000256" key="2">
    <source>
        <dbReference type="ARBA" id="ARBA00004589"/>
    </source>
</evidence>
<evidence type="ECO:0000259" key="17">
    <source>
        <dbReference type="SMART" id="SM00747"/>
    </source>
</evidence>